<protein>
    <submittedName>
        <fullName evidence="1">Uncharacterized protein</fullName>
    </submittedName>
</protein>
<evidence type="ECO:0000313" key="1">
    <source>
        <dbReference type="EMBL" id="OOW74801.1"/>
    </source>
</evidence>
<organism evidence="1 2">
    <name type="scientific">Xanthomonas cissicola</name>
    <dbReference type="NCBI Taxonomy" id="86186"/>
    <lineage>
        <taxon>Bacteria</taxon>
        <taxon>Pseudomonadati</taxon>
        <taxon>Pseudomonadota</taxon>
        <taxon>Gammaproteobacteria</taxon>
        <taxon>Lysobacterales</taxon>
        <taxon>Lysobacteraceae</taxon>
        <taxon>Xanthomonas</taxon>
    </lineage>
</organism>
<sequence length="89" mass="9983">MAGHVVTNSVQHSVRRKCRVREITSGDIQCDTERLESKLFIEAGRSSRSAVDVLPLLRYGVGERLQGELCPVLYVIQPKDARNLLAYVD</sequence>
<name>A0ABX3M7G3_9XANT</name>
<dbReference type="Proteomes" id="UP000190018">
    <property type="component" value="Unassembled WGS sequence"/>
</dbReference>
<comment type="caution">
    <text evidence="1">The sequence shown here is derived from an EMBL/GenBank/DDBJ whole genome shotgun (WGS) entry which is preliminary data.</text>
</comment>
<gene>
    <name evidence="1" type="ORF">Xant_17130</name>
</gene>
<reference evidence="1 2" key="1">
    <citation type="submission" date="2015-12" db="EMBL/GenBank/DDBJ databases">
        <authorList>
            <person name="Bansal K."/>
            <person name="Midha S."/>
            <person name="Patil P.B."/>
        </authorList>
    </citation>
    <scope>NUCLEOTIDE SEQUENCE [LARGE SCALE GENOMIC DNA]</scope>
    <source>
        <strain evidence="1 2">LMG21719</strain>
    </source>
</reference>
<keyword evidence="2" id="KW-1185">Reference proteome</keyword>
<evidence type="ECO:0000313" key="2">
    <source>
        <dbReference type="Proteomes" id="UP000190018"/>
    </source>
</evidence>
<accession>A0ABX3M7G3</accession>
<proteinExistence type="predicted"/>
<dbReference type="EMBL" id="LOJT01000028">
    <property type="protein sequence ID" value="OOW74801.1"/>
    <property type="molecule type" value="Genomic_DNA"/>
</dbReference>